<dbReference type="GO" id="GO:0003700">
    <property type="term" value="F:DNA-binding transcription factor activity"/>
    <property type="evidence" value="ECO:0007669"/>
    <property type="project" value="TreeGrafter"/>
</dbReference>
<dbReference type="Proteomes" id="UP000509510">
    <property type="component" value="Chromosome IV"/>
</dbReference>
<evidence type="ECO:0000313" key="4">
    <source>
        <dbReference type="EMBL" id="QKX59995.1"/>
    </source>
</evidence>
<evidence type="ECO:0000256" key="3">
    <source>
        <dbReference type="SAM" id="MobiDB-lite"/>
    </source>
</evidence>
<dbReference type="GO" id="GO:0045944">
    <property type="term" value="P:positive regulation of transcription by RNA polymerase II"/>
    <property type="evidence" value="ECO:0007669"/>
    <property type="project" value="TreeGrafter"/>
</dbReference>
<dbReference type="EMBL" id="CP055901">
    <property type="protein sequence ID" value="QKX59995.1"/>
    <property type="molecule type" value="Genomic_DNA"/>
</dbReference>
<keyword evidence="5" id="KW-1185">Reference proteome</keyword>
<dbReference type="PANTHER" id="PTHR37534:SF15">
    <property type="entry name" value="ZN(II)2CYS6 TRANSCRIPTION FACTOR (EUROFUNG)"/>
    <property type="match status" value="1"/>
</dbReference>
<comment type="subcellular location">
    <subcellularLocation>
        <location evidence="1">Nucleus</location>
    </subcellularLocation>
</comment>
<dbReference type="AlphaFoldDB" id="A0A7H8R2U3"/>
<organism evidence="4 5">
    <name type="scientific">Talaromyces rugulosus</name>
    <name type="common">Penicillium rugulosum</name>
    <dbReference type="NCBI Taxonomy" id="121627"/>
    <lineage>
        <taxon>Eukaryota</taxon>
        <taxon>Fungi</taxon>
        <taxon>Dikarya</taxon>
        <taxon>Ascomycota</taxon>
        <taxon>Pezizomycotina</taxon>
        <taxon>Eurotiomycetes</taxon>
        <taxon>Eurotiomycetidae</taxon>
        <taxon>Eurotiales</taxon>
        <taxon>Trichocomaceae</taxon>
        <taxon>Talaromyces</taxon>
        <taxon>Talaromyces sect. Islandici</taxon>
    </lineage>
</organism>
<dbReference type="GeneID" id="55994630"/>
<accession>A0A7H8R2U3</accession>
<dbReference type="KEGG" id="trg:TRUGW13939_07137"/>
<keyword evidence="2" id="KW-0539">Nucleus</keyword>
<evidence type="ECO:0000313" key="5">
    <source>
        <dbReference type="Proteomes" id="UP000509510"/>
    </source>
</evidence>
<evidence type="ECO:0000256" key="1">
    <source>
        <dbReference type="ARBA" id="ARBA00004123"/>
    </source>
</evidence>
<dbReference type="GO" id="GO:0005634">
    <property type="term" value="C:nucleus"/>
    <property type="evidence" value="ECO:0007669"/>
    <property type="project" value="UniProtKB-SubCell"/>
</dbReference>
<dbReference type="GO" id="GO:0000976">
    <property type="term" value="F:transcription cis-regulatory region binding"/>
    <property type="evidence" value="ECO:0007669"/>
    <property type="project" value="TreeGrafter"/>
</dbReference>
<dbReference type="OrthoDB" id="3886144at2759"/>
<dbReference type="Pfam" id="PF11951">
    <property type="entry name" value="Fungal_trans_2"/>
    <property type="match status" value="1"/>
</dbReference>
<protein>
    <recommendedName>
        <fullName evidence="6">Transcription factor domain-containing protein</fullName>
    </recommendedName>
</protein>
<gene>
    <name evidence="4" type="ORF">TRUGW13939_07137</name>
</gene>
<dbReference type="RefSeq" id="XP_035346172.1">
    <property type="nucleotide sequence ID" value="XM_035490279.1"/>
</dbReference>
<dbReference type="PANTHER" id="PTHR37534">
    <property type="entry name" value="TRANSCRIPTIONAL ACTIVATOR PROTEIN UGA3"/>
    <property type="match status" value="1"/>
</dbReference>
<feature type="region of interest" description="Disordered" evidence="3">
    <location>
        <begin position="1"/>
        <end position="56"/>
    </location>
</feature>
<name>A0A7H8R2U3_TALRU</name>
<evidence type="ECO:0008006" key="6">
    <source>
        <dbReference type="Google" id="ProtNLM"/>
    </source>
</evidence>
<proteinExistence type="predicted"/>
<dbReference type="InterPro" id="IPR021858">
    <property type="entry name" value="Fun_TF"/>
</dbReference>
<sequence length="629" mass="70693">MAPAKVVPKKKASPPPDSTLQESASPPPRKAARRTSAPTLPVNIPPGQGWQFSPTRDTFPEEISFQNTPINTNNTPIMNHTPSISFCEDLLDTFGVPIIPETTEMEVSGFMLSDSDFTPLSHSLPLELEHPGMTLAGEEPSFSSILEDGNNEIEDIVRQSETDLQLWPVQDPPLFSTTMGSATNLPIMTKLLQQPKQLPGSEEGLIIRFDRLTCGILSVKDGLTENPWRTYIWPMAKESPALCHAVFAMAAFHSSNENSSMRVFGMDHMRKSINYMVQGMVQMQTDAALATTLSLAFAESWDQQTSTGILHLKGAKALMRQTLRNRLRRHTPADERARLRFLYNTWLYMDVIARLTSVDEGDKEELGGVPFSLPTNGIHDVDPLMGCATTLFPLIGQVANLIQRVRKSEKNSFVIISQARELKNAIDQWDLPTHFNPPDDPHSELQDSIQTAYAYRWAVLLYLHQAVPEIPSPSSAELADNTLKFLATVPLTSRTNIVHIFPLFAASCEFENEEDRGWIMDRWQMMQNRLKIGNIDRCVDVIREVWRRRDLARAERGRTRSLDRGEPIAVSRPGAQNGLCLEDIPATLMGTRVVSTFSTVEELNFEQTVRGRHHWVGVMKDWDWEVLLG</sequence>
<reference evidence="5" key="1">
    <citation type="submission" date="2020-06" db="EMBL/GenBank/DDBJ databases">
        <title>A chromosome-scale genome assembly of Talaromyces rugulosus W13939.</title>
        <authorList>
            <person name="Wang B."/>
            <person name="Guo L."/>
            <person name="Ye K."/>
            <person name="Wang L."/>
        </authorList>
    </citation>
    <scope>NUCLEOTIDE SEQUENCE [LARGE SCALE GENOMIC DNA]</scope>
    <source>
        <strain evidence="5">W13939</strain>
    </source>
</reference>
<evidence type="ECO:0000256" key="2">
    <source>
        <dbReference type="ARBA" id="ARBA00023242"/>
    </source>
</evidence>